<keyword evidence="3" id="KW-1185">Reference proteome</keyword>
<keyword evidence="1" id="KW-1133">Transmembrane helix</keyword>
<dbReference type="Proteomes" id="UP000655830">
    <property type="component" value="Unassembled WGS sequence"/>
</dbReference>
<gene>
    <name evidence="2" type="ORF">H8718_00075</name>
</gene>
<dbReference type="EMBL" id="JACRSY010000001">
    <property type="protein sequence ID" value="MBC8577935.1"/>
    <property type="molecule type" value="Genomic_DNA"/>
</dbReference>
<organism evidence="2 3">
    <name type="scientific">Zhenhengia yiwuensis</name>
    <dbReference type="NCBI Taxonomy" id="2763666"/>
    <lineage>
        <taxon>Bacteria</taxon>
        <taxon>Bacillati</taxon>
        <taxon>Bacillota</taxon>
        <taxon>Clostridia</taxon>
        <taxon>Lachnospirales</taxon>
        <taxon>Lachnospiraceae</taxon>
        <taxon>Zhenhengia</taxon>
    </lineage>
</organism>
<accession>A0A926EG23</accession>
<evidence type="ECO:0000313" key="2">
    <source>
        <dbReference type="EMBL" id="MBC8577935.1"/>
    </source>
</evidence>
<dbReference type="RefSeq" id="WP_177671313.1">
    <property type="nucleotide sequence ID" value="NZ_JACRSY010000001.1"/>
</dbReference>
<reference evidence="2" key="1">
    <citation type="submission" date="2020-08" db="EMBL/GenBank/DDBJ databases">
        <title>Genome public.</title>
        <authorList>
            <person name="Liu C."/>
            <person name="Sun Q."/>
        </authorList>
    </citation>
    <scope>NUCLEOTIDE SEQUENCE</scope>
    <source>
        <strain evidence="2">NSJ-12</strain>
    </source>
</reference>
<keyword evidence="1" id="KW-0472">Membrane</keyword>
<keyword evidence="1" id="KW-0812">Transmembrane</keyword>
<feature type="transmembrane region" description="Helical" evidence="1">
    <location>
        <begin position="28"/>
        <end position="46"/>
    </location>
</feature>
<evidence type="ECO:0000256" key="1">
    <source>
        <dbReference type="SAM" id="Phobius"/>
    </source>
</evidence>
<dbReference type="InterPro" id="IPR035168">
    <property type="entry name" value="DUF5317"/>
</dbReference>
<evidence type="ECO:0000313" key="3">
    <source>
        <dbReference type="Proteomes" id="UP000655830"/>
    </source>
</evidence>
<sequence length="189" mass="21597">MLETVILVLIYSKYKKYKISPIFKQKEMYYILGIELIYIGIQIALFKQHYEWIKYAGLLKSIYLCTYLGLIFRYELYKEALVGSGCVFLGGLCNDIAIKVNGGKMPVFPTLTYWTGYASPEAFEKARQVANDFHILGSDQTKLKWLTDWIDLGYSVLSIGDVLIRVFVVLVLYGAIKEINSSLSQEKGI</sequence>
<comment type="caution">
    <text evidence="2">The sequence shown here is derived from an EMBL/GenBank/DDBJ whole genome shotgun (WGS) entry which is preliminary data.</text>
</comment>
<protein>
    <submittedName>
        <fullName evidence="2">DUF5317 domain-containing protein</fullName>
    </submittedName>
</protein>
<feature type="transmembrane region" description="Helical" evidence="1">
    <location>
        <begin position="52"/>
        <end position="72"/>
    </location>
</feature>
<feature type="transmembrane region" description="Helical" evidence="1">
    <location>
        <begin position="152"/>
        <end position="176"/>
    </location>
</feature>
<dbReference type="AlphaFoldDB" id="A0A926EG23"/>
<proteinExistence type="predicted"/>
<name>A0A926EG23_9FIRM</name>
<dbReference type="Pfam" id="PF17248">
    <property type="entry name" value="DUF5317"/>
    <property type="match status" value="1"/>
</dbReference>